<dbReference type="InterPro" id="IPR020904">
    <property type="entry name" value="Sc_DH/Rdtase_CS"/>
</dbReference>
<dbReference type="PANTHER" id="PTHR42760">
    <property type="entry name" value="SHORT-CHAIN DEHYDROGENASES/REDUCTASES FAMILY MEMBER"/>
    <property type="match status" value="1"/>
</dbReference>
<keyword evidence="2" id="KW-0560">Oxidoreductase</keyword>
<protein>
    <submittedName>
        <fullName evidence="4">3-oxoacyl-ACP reductase</fullName>
    </submittedName>
</protein>
<gene>
    <name evidence="4" type="primary">fabG3</name>
    <name evidence="4" type="ORF">DSCW_52590</name>
</gene>
<dbReference type="InterPro" id="IPR002347">
    <property type="entry name" value="SDR_fam"/>
</dbReference>
<dbReference type="SUPFAM" id="SSF51735">
    <property type="entry name" value="NAD(P)-binding Rossmann-fold domains"/>
    <property type="match status" value="1"/>
</dbReference>
<organism evidence="4 5">
    <name type="scientific">Desulfosarcina widdelii</name>
    <dbReference type="NCBI Taxonomy" id="947919"/>
    <lineage>
        <taxon>Bacteria</taxon>
        <taxon>Pseudomonadati</taxon>
        <taxon>Thermodesulfobacteriota</taxon>
        <taxon>Desulfobacteria</taxon>
        <taxon>Desulfobacterales</taxon>
        <taxon>Desulfosarcinaceae</taxon>
        <taxon>Desulfosarcina</taxon>
    </lineage>
</organism>
<dbReference type="CDD" id="cd05233">
    <property type="entry name" value="SDR_c"/>
    <property type="match status" value="1"/>
</dbReference>
<dbReference type="Proteomes" id="UP000427769">
    <property type="component" value="Chromosome"/>
</dbReference>
<evidence type="ECO:0000313" key="5">
    <source>
        <dbReference type="Proteomes" id="UP000427769"/>
    </source>
</evidence>
<comment type="similarity">
    <text evidence="1 3">Belongs to the short-chain dehydrogenases/reductases (SDR) family.</text>
</comment>
<proteinExistence type="inferred from homology"/>
<reference evidence="4 5" key="1">
    <citation type="submission" date="2019-11" db="EMBL/GenBank/DDBJ databases">
        <title>Comparative genomics of hydrocarbon-degrading Desulfosarcina strains.</title>
        <authorList>
            <person name="Watanabe M."/>
            <person name="Kojima H."/>
            <person name="Fukui M."/>
        </authorList>
    </citation>
    <scope>NUCLEOTIDE SEQUENCE [LARGE SCALE GENOMIC DNA]</scope>
    <source>
        <strain evidence="4 5">PP31</strain>
    </source>
</reference>
<dbReference type="AlphaFoldDB" id="A0A5K7Z760"/>
<name>A0A5K7Z760_9BACT</name>
<dbReference type="PRINTS" id="PR00081">
    <property type="entry name" value="GDHRDH"/>
</dbReference>
<dbReference type="FunFam" id="3.40.50.720:FF:000084">
    <property type="entry name" value="Short-chain dehydrogenase reductase"/>
    <property type="match status" value="1"/>
</dbReference>
<dbReference type="Gene3D" id="3.40.50.720">
    <property type="entry name" value="NAD(P)-binding Rossmann-like Domain"/>
    <property type="match status" value="1"/>
</dbReference>
<dbReference type="EMBL" id="AP021875">
    <property type="protein sequence ID" value="BBO77842.1"/>
    <property type="molecule type" value="Genomic_DNA"/>
</dbReference>
<dbReference type="PANTHER" id="PTHR42760:SF133">
    <property type="entry name" value="3-OXOACYL-[ACYL-CARRIER-PROTEIN] REDUCTASE"/>
    <property type="match status" value="1"/>
</dbReference>
<dbReference type="GO" id="GO:0048038">
    <property type="term" value="F:quinone binding"/>
    <property type="evidence" value="ECO:0007669"/>
    <property type="project" value="TreeGrafter"/>
</dbReference>
<dbReference type="PROSITE" id="PS00061">
    <property type="entry name" value="ADH_SHORT"/>
    <property type="match status" value="1"/>
</dbReference>
<evidence type="ECO:0000256" key="3">
    <source>
        <dbReference type="RuleBase" id="RU000363"/>
    </source>
</evidence>
<dbReference type="Pfam" id="PF00106">
    <property type="entry name" value="adh_short"/>
    <property type="match status" value="1"/>
</dbReference>
<evidence type="ECO:0000256" key="2">
    <source>
        <dbReference type="ARBA" id="ARBA00023002"/>
    </source>
</evidence>
<dbReference type="KEGG" id="dwd:DSCW_52590"/>
<evidence type="ECO:0000256" key="1">
    <source>
        <dbReference type="ARBA" id="ARBA00006484"/>
    </source>
</evidence>
<dbReference type="GO" id="GO:0006633">
    <property type="term" value="P:fatty acid biosynthetic process"/>
    <property type="evidence" value="ECO:0007669"/>
    <property type="project" value="TreeGrafter"/>
</dbReference>
<dbReference type="GO" id="GO:0016616">
    <property type="term" value="F:oxidoreductase activity, acting on the CH-OH group of donors, NAD or NADP as acceptor"/>
    <property type="evidence" value="ECO:0007669"/>
    <property type="project" value="TreeGrafter"/>
</dbReference>
<dbReference type="InterPro" id="IPR036291">
    <property type="entry name" value="NAD(P)-bd_dom_sf"/>
</dbReference>
<dbReference type="PRINTS" id="PR00080">
    <property type="entry name" value="SDRFAMILY"/>
</dbReference>
<keyword evidence="5" id="KW-1185">Reference proteome</keyword>
<sequence length="263" mass="28092">MELNLAGKVAVITGGSSGIGREISLSFATEGVHIAIIANDQHKGDKVVTECRNRGVDAVFIGCDVSDESSLQAAVNDAILEKFGKIDILINSAAPYVRTGGQINTILEQKPEISERFIDVILKGAIHSTRTVLPFMMSQSWGRIIYIGSDVGRTGDSHQPVYAASKAGVVGLMKSIAQFAGPHNIMVNCVSPALTLTEEDEELLVKNYGWGTEEGKKKLTGAYPTRKLAVAEDIANMVVFLCSDRASDLTGQVISVNGGFCMM</sequence>
<accession>A0A5K7Z760</accession>
<evidence type="ECO:0000313" key="4">
    <source>
        <dbReference type="EMBL" id="BBO77842.1"/>
    </source>
</evidence>